<name>A0A9D4CC93_DREPO</name>
<evidence type="ECO:0000313" key="2">
    <source>
        <dbReference type="Proteomes" id="UP000828390"/>
    </source>
</evidence>
<keyword evidence="2" id="KW-1185">Reference proteome</keyword>
<organism evidence="1 2">
    <name type="scientific">Dreissena polymorpha</name>
    <name type="common">Zebra mussel</name>
    <name type="synonym">Mytilus polymorpha</name>
    <dbReference type="NCBI Taxonomy" id="45954"/>
    <lineage>
        <taxon>Eukaryota</taxon>
        <taxon>Metazoa</taxon>
        <taxon>Spiralia</taxon>
        <taxon>Lophotrochozoa</taxon>
        <taxon>Mollusca</taxon>
        <taxon>Bivalvia</taxon>
        <taxon>Autobranchia</taxon>
        <taxon>Heteroconchia</taxon>
        <taxon>Euheterodonta</taxon>
        <taxon>Imparidentia</taxon>
        <taxon>Neoheterodontei</taxon>
        <taxon>Myida</taxon>
        <taxon>Dreissenoidea</taxon>
        <taxon>Dreissenidae</taxon>
        <taxon>Dreissena</taxon>
    </lineage>
</organism>
<gene>
    <name evidence="1" type="ORF">DPMN_064452</name>
</gene>
<accession>A0A9D4CC93</accession>
<proteinExistence type="predicted"/>
<reference evidence="1" key="1">
    <citation type="journal article" date="2019" name="bioRxiv">
        <title>The Genome of the Zebra Mussel, Dreissena polymorpha: A Resource for Invasive Species Research.</title>
        <authorList>
            <person name="McCartney M.A."/>
            <person name="Auch B."/>
            <person name="Kono T."/>
            <person name="Mallez S."/>
            <person name="Zhang Y."/>
            <person name="Obille A."/>
            <person name="Becker A."/>
            <person name="Abrahante J.E."/>
            <person name="Garbe J."/>
            <person name="Badalamenti J.P."/>
            <person name="Herman A."/>
            <person name="Mangelson H."/>
            <person name="Liachko I."/>
            <person name="Sullivan S."/>
            <person name="Sone E.D."/>
            <person name="Koren S."/>
            <person name="Silverstein K.A.T."/>
            <person name="Beckman K.B."/>
            <person name="Gohl D.M."/>
        </authorList>
    </citation>
    <scope>NUCLEOTIDE SEQUENCE</scope>
    <source>
        <strain evidence="1">Duluth1</strain>
        <tissue evidence="1">Whole animal</tissue>
    </source>
</reference>
<reference evidence="1" key="2">
    <citation type="submission" date="2020-11" db="EMBL/GenBank/DDBJ databases">
        <authorList>
            <person name="McCartney M.A."/>
            <person name="Auch B."/>
            <person name="Kono T."/>
            <person name="Mallez S."/>
            <person name="Becker A."/>
            <person name="Gohl D.M."/>
            <person name="Silverstein K.A.T."/>
            <person name="Koren S."/>
            <person name="Bechman K.B."/>
            <person name="Herman A."/>
            <person name="Abrahante J.E."/>
            <person name="Garbe J."/>
        </authorList>
    </citation>
    <scope>NUCLEOTIDE SEQUENCE</scope>
    <source>
        <strain evidence="1">Duluth1</strain>
        <tissue evidence="1">Whole animal</tissue>
    </source>
</reference>
<dbReference type="AlphaFoldDB" id="A0A9D4CC93"/>
<evidence type="ECO:0000313" key="1">
    <source>
        <dbReference type="EMBL" id="KAH3721523.1"/>
    </source>
</evidence>
<dbReference type="Proteomes" id="UP000828390">
    <property type="component" value="Unassembled WGS sequence"/>
</dbReference>
<protein>
    <submittedName>
        <fullName evidence="1">Uncharacterized protein</fullName>
    </submittedName>
</protein>
<comment type="caution">
    <text evidence="1">The sequence shown here is derived from an EMBL/GenBank/DDBJ whole genome shotgun (WGS) entry which is preliminary data.</text>
</comment>
<dbReference type="EMBL" id="JAIWYP010000013">
    <property type="protein sequence ID" value="KAH3721523.1"/>
    <property type="molecule type" value="Genomic_DNA"/>
</dbReference>
<sequence>MENSTNNTRGDINMKGEKLEKEISVKNLGATLAKDGINSAEVRLRIAMATPALARLSRLWKSSTISFPKQAHALQVTRSFHPTVLLRDLDTRYGSLNTSVYEDCTASPTKSLITTNTSGTWQQHLLTHESPFFRLSNDESWLALDT</sequence>